<gene>
    <name evidence="3" type="ORF">G4V63_19075</name>
</gene>
<dbReference type="SUPFAM" id="SSF53041">
    <property type="entry name" value="Resolvase-like"/>
    <property type="match status" value="1"/>
</dbReference>
<dbReference type="InterPro" id="IPR036162">
    <property type="entry name" value="Resolvase-like_N_sf"/>
</dbReference>
<dbReference type="PANTHER" id="PTHR30461:SF23">
    <property type="entry name" value="DNA RECOMBINASE-RELATED"/>
    <property type="match status" value="1"/>
</dbReference>
<dbReference type="AlphaFoldDB" id="A0A7C9VMS2"/>
<dbReference type="EMBL" id="JAAMRR010000968">
    <property type="protein sequence ID" value="NGX97232.1"/>
    <property type="molecule type" value="Genomic_DNA"/>
</dbReference>
<dbReference type="Pfam" id="PF07508">
    <property type="entry name" value="Recombinase"/>
    <property type="match status" value="1"/>
</dbReference>
<feature type="domain" description="Recombinase" evidence="2">
    <location>
        <begin position="170"/>
        <end position="284"/>
    </location>
</feature>
<comment type="caution">
    <text evidence="3">The sequence shown here is derived from an EMBL/GenBank/DDBJ whole genome shotgun (WGS) entry which is preliminary data.</text>
</comment>
<dbReference type="PROSITE" id="PS51737">
    <property type="entry name" value="RECOMBINASE_DNA_BIND"/>
    <property type="match status" value="1"/>
</dbReference>
<dbReference type="SMART" id="SM00857">
    <property type="entry name" value="Resolvase"/>
    <property type="match status" value="1"/>
</dbReference>
<dbReference type="GO" id="GO:0000150">
    <property type="term" value="F:DNA strand exchange activity"/>
    <property type="evidence" value="ECO:0007669"/>
    <property type="project" value="InterPro"/>
</dbReference>
<dbReference type="InterPro" id="IPR011109">
    <property type="entry name" value="DNA_bind_recombinase_dom"/>
</dbReference>
<evidence type="ECO:0000259" key="1">
    <source>
        <dbReference type="PROSITE" id="PS51736"/>
    </source>
</evidence>
<dbReference type="PANTHER" id="PTHR30461">
    <property type="entry name" value="DNA-INVERTASE FROM LAMBDOID PROPHAGE"/>
    <property type="match status" value="1"/>
</dbReference>
<dbReference type="InterPro" id="IPR050639">
    <property type="entry name" value="SSR_resolvase"/>
</dbReference>
<dbReference type="Gene3D" id="3.90.1750.20">
    <property type="entry name" value="Putative Large Serine Recombinase, Chain B, Domain 2"/>
    <property type="match status" value="1"/>
</dbReference>
<accession>A0A7C9VMS2</accession>
<dbReference type="Pfam" id="PF00239">
    <property type="entry name" value="Resolvase"/>
    <property type="match status" value="1"/>
</dbReference>
<dbReference type="InterPro" id="IPR038109">
    <property type="entry name" value="DNA_bind_recomb_sf"/>
</dbReference>
<sequence length="510" mass="57083">MASSPVKRLRCAIYTRKSTEHGLDLEFNSLDAQREACEAYIKSQSFQGWQCLAARYDDPAYSGGNLDRPALQQLLKDIDAGRVDIVVVYKIDRLTRSLADFAKLVEAFDAKSISFVAVTQQFNTTTSMGRLTLNVLLSFAQFERELSSERVRDKVAASRRKGKWTGGTIPLGYDIANKKLVPNPVERKTIEYIFRKYLELKSSQQLIAHLDAKGIVTKRREAKQKKYQGGIPFTYGPLAYVLKNRIYLGEMSHHGKWYPGEHKPILDPDLFNNVQAILDSRKVARRARQTQSGAILMGKLFDDRGNKMSPSHSNKDGVRYHFYVSSALLKGRKGDAGSISRITAKPIETAVTAHIKTLCVDRLQADESFNDFFDRVLSRVDLRKNALRLTIQNDEHSGDGASNHAVDIPWTYAPTKRNRLSATEAGKSHSPALDAIVRAHAWMSLLENGTYCSIEELASAVKMNANVVRKCIAAAFLDPKITEGVLQGDDAASDLLAHRHNVGLHWNDQF</sequence>
<proteinExistence type="predicted"/>
<evidence type="ECO:0000313" key="3">
    <source>
        <dbReference type="EMBL" id="NGX97232.1"/>
    </source>
</evidence>
<dbReference type="Gene3D" id="3.40.50.1390">
    <property type="entry name" value="Resolvase, N-terminal catalytic domain"/>
    <property type="match status" value="1"/>
</dbReference>
<protein>
    <submittedName>
        <fullName evidence="3">Recombinase family protein</fullName>
    </submittedName>
</protein>
<dbReference type="GO" id="GO:0003677">
    <property type="term" value="F:DNA binding"/>
    <property type="evidence" value="ECO:0007669"/>
    <property type="project" value="InterPro"/>
</dbReference>
<reference evidence="3" key="1">
    <citation type="submission" date="2020-02" db="EMBL/GenBank/DDBJ databases">
        <title>Draft genome sequence of Candidatus Afipia apatlaquensis IBT-C3, a potential strain for decolorization of textile dyes.</title>
        <authorList>
            <person name="Sanchez-Reyes A."/>
            <person name="Breton-Deval L."/>
            <person name="Mangelson H."/>
            <person name="Sanchez-Flores A."/>
        </authorList>
    </citation>
    <scope>NUCLEOTIDE SEQUENCE [LARGE SCALE GENOMIC DNA]</scope>
    <source>
        <strain evidence="3">IBT-C3</strain>
    </source>
</reference>
<dbReference type="InterPro" id="IPR006119">
    <property type="entry name" value="Resolv_N"/>
</dbReference>
<evidence type="ECO:0000313" key="4">
    <source>
        <dbReference type="Proteomes" id="UP000480266"/>
    </source>
</evidence>
<feature type="domain" description="Resolvase/invertase-type recombinase catalytic" evidence="1">
    <location>
        <begin position="10"/>
        <end position="162"/>
    </location>
</feature>
<name>A0A7C9VMS2_9BRAD</name>
<keyword evidence="4" id="KW-1185">Reference proteome</keyword>
<dbReference type="PROSITE" id="PS51736">
    <property type="entry name" value="RECOMBINASES_3"/>
    <property type="match status" value="1"/>
</dbReference>
<dbReference type="Proteomes" id="UP000480266">
    <property type="component" value="Unassembled WGS sequence"/>
</dbReference>
<dbReference type="CDD" id="cd03768">
    <property type="entry name" value="SR_ResInv"/>
    <property type="match status" value="1"/>
</dbReference>
<evidence type="ECO:0000259" key="2">
    <source>
        <dbReference type="PROSITE" id="PS51737"/>
    </source>
</evidence>
<organism evidence="3 4">
    <name type="scientific">Candidatus Afipia apatlaquensis</name>
    <dbReference type="NCBI Taxonomy" id="2712852"/>
    <lineage>
        <taxon>Bacteria</taxon>
        <taxon>Pseudomonadati</taxon>
        <taxon>Pseudomonadota</taxon>
        <taxon>Alphaproteobacteria</taxon>
        <taxon>Hyphomicrobiales</taxon>
        <taxon>Nitrobacteraceae</taxon>
        <taxon>Afipia</taxon>
    </lineage>
</organism>